<dbReference type="AlphaFoldDB" id="A0A0D8ZL89"/>
<dbReference type="OrthoDB" id="1258529at2"/>
<dbReference type="InterPro" id="IPR036390">
    <property type="entry name" value="WH_DNA-bd_sf"/>
</dbReference>
<evidence type="ECO:0000313" key="3">
    <source>
        <dbReference type="EMBL" id="KJH69500.1"/>
    </source>
</evidence>
<feature type="compositionally biased region" description="Basic and acidic residues" evidence="1">
    <location>
        <begin position="125"/>
        <end position="136"/>
    </location>
</feature>
<evidence type="ECO:0000259" key="2">
    <source>
        <dbReference type="Pfam" id="PF00325"/>
    </source>
</evidence>
<reference evidence="3 4" key="1">
    <citation type="submission" date="2015-02" db="EMBL/GenBank/DDBJ databases">
        <title>Draft genome of a novel marine cyanobacterium (Chroococcales) isolated from South Atlantic Ocean.</title>
        <authorList>
            <person name="Rigonato J."/>
            <person name="Alvarenga D.O."/>
            <person name="Branco L.H."/>
            <person name="Varani A.M."/>
            <person name="Brandini F.P."/>
            <person name="Fiore M.F."/>
        </authorList>
    </citation>
    <scope>NUCLEOTIDE SEQUENCE [LARGE SCALE GENOMIC DNA]</scope>
    <source>
        <strain evidence="3 4">CENA595</strain>
    </source>
</reference>
<evidence type="ECO:0000313" key="4">
    <source>
        <dbReference type="Proteomes" id="UP000032452"/>
    </source>
</evidence>
<dbReference type="EMBL" id="JYON01000041">
    <property type="protein sequence ID" value="KJH69500.1"/>
    <property type="molecule type" value="Genomic_DNA"/>
</dbReference>
<dbReference type="GO" id="GO:0006355">
    <property type="term" value="P:regulation of DNA-templated transcription"/>
    <property type="evidence" value="ECO:0007669"/>
    <property type="project" value="InterPro"/>
</dbReference>
<dbReference type="GO" id="GO:0003677">
    <property type="term" value="F:DNA binding"/>
    <property type="evidence" value="ECO:0007669"/>
    <property type="project" value="InterPro"/>
</dbReference>
<evidence type="ECO:0000256" key="1">
    <source>
        <dbReference type="SAM" id="MobiDB-lite"/>
    </source>
</evidence>
<protein>
    <recommendedName>
        <fullName evidence="2">HTH crp-type domain-containing protein</fullName>
    </recommendedName>
</protein>
<dbReference type="PATRIC" id="fig|1618023.3.peg.4358"/>
<dbReference type="STRING" id="1618023.UH38_23375"/>
<gene>
    <name evidence="3" type="ORF">UH38_23375</name>
</gene>
<dbReference type="InterPro" id="IPR012318">
    <property type="entry name" value="HTH_CRP"/>
</dbReference>
<name>A0A0D8ZL89_9CYAN</name>
<proteinExistence type="predicted"/>
<dbReference type="SUPFAM" id="SSF46785">
    <property type="entry name" value="Winged helix' DNA-binding domain"/>
    <property type="match status" value="1"/>
</dbReference>
<feature type="domain" description="HTH crp-type" evidence="2">
    <location>
        <begin position="59"/>
        <end position="85"/>
    </location>
</feature>
<feature type="region of interest" description="Disordered" evidence="1">
    <location>
        <begin position="120"/>
        <end position="204"/>
    </location>
</feature>
<dbReference type="Pfam" id="PF00325">
    <property type="entry name" value="Crp"/>
    <property type="match status" value="1"/>
</dbReference>
<keyword evidence="4" id="KW-1185">Reference proteome</keyword>
<organism evidence="3 4">
    <name type="scientific">Aliterella atlantica CENA595</name>
    <dbReference type="NCBI Taxonomy" id="1618023"/>
    <lineage>
        <taxon>Bacteria</taxon>
        <taxon>Bacillati</taxon>
        <taxon>Cyanobacteriota</taxon>
        <taxon>Cyanophyceae</taxon>
        <taxon>Chroococcidiopsidales</taxon>
        <taxon>Aliterellaceae</taxon>
        <taxon>Aliterella</taxon>
    </lineage>
</organism>
<dbReference type="Proteomes" id="UP000032452">
    <property type="component" value="Unassembled WGS sequence"/>
</dbReference>
<accession>A0A0D8ZL89</accession>
<comment type="caution">
    <text evidence="3">The sequence shown here is derived from an EMBL/GenBank/DDBJ whole genome shotgun (WGS) entry which is preliminary data.</text>
</comment>
<feature type="compositionally biased region" description="Low complexity" evidence="1">
    <location>
        <begin position="150"/>
        <end position="159"/>
    </location>
</feature>
<sequence length="339" mass="38396">MTFISAVLGAVQHPTNILTEYLSRFRGVKKFKAYILSWLDGWIHHKLKAGKPPWVYVVNQELAEALGCCRDTVFRHLKDLCEMGILKKAPYRRWATDNIWAYSIDFDKLKQELAPFAPAENQTAEYRKSDSQESEIRQPIAENQTTYRGLSLSSSSTTTEHNLPAAGEENKKTELPAQSSASWKKEKSDDLPRREQECTTKPTQEELETACTQISRLSPQVQTNIQVKAAIAQYWANFPSALERLKIAVQENWRCNLTGVLVKALKEGVPSEEAAPPCTFFGWKEWADEATKRRLMEYSRSHDGDIMVHLVGGTQGLWSQLRSLSWAEIECIATGGETL</sequence>
<dbReference type="RefSeq" id="WP_045057121.1">
    <property type="nucleotide sequence ID" value="NZ_CAWMDP010000049.1"/>
</dbReference>
<feature type="compositionally biased region" description="Basic and acidic residues" evidence="1">
    <location>
        <begin position="183"/>
        <end position="198"/>
    </location>
</feature>